<dbReference type="STRING" id="460384.SAMN05216313_13840"/>
<dbReference type="InterPro" id="IPR001387">
    <property type="entry name" value="Cro/C1-type_HTH"/>
</dbReference>
<protein>
    <submittedName>
        <fullName evidence="2">DNA-binding transcriptional regulator, XRE-family HTH domain</fullName>
    </submittedName>
</protein>
<keyword evidence="3" id="KW-1185">Reference proteome</keyword>
<dbReference type="CDD" id="cd00093">
    <property type="entry name" value="HTH_XRE"/>
    <property type="match status" value="1"/>
</dbReference>
<dbReference type="EMBL" id="FOIM01000038">
    <property type="protein sequence ID" value="SEU15762.1"/>
    <property type="molecule type" value="Genomic_DNA"/>
</dbReference>
<dbReference type="InterPro" id="IPR010982">
    <property type="entry name" value="Lambda_DNA-bd_dom_sf"/>
</dbReference>
<gene>
    <name evidence="2" type="ORF">SAMN05216313_13840</name>
</gene>
<organism evidence="2 3">
    <name type="scientific">Enterocloster lavalensis</name>
    <dbReference type="NCBI Taxonomy" id="460384"/>
    <lineage>
        <taxon>Bacteria</taxon>
        <taxon>Bacillati</taxon>
        <taxon>Bacillota</taxon>
        <taxon>Clostridia</taxon>
        <taxon>Lachnospirales</taxon>
        <taxon>Lachnospiraceae</taxon>
        <taxon>Enterocloster</taxon>
    </lineage>
</organism>
<evidence type="ECO:0000259" key="1">
    <source>
        <dbReference type="PROSITE" id="PS50943"/>
    </source>
</evidence>
<keyword evidence="2" id="KW-0238">DNA-binding</keyword>
<dbReference type="Pfam" id="PF12844">
    <property type="entry name" value="HTH_19"/>
    <property type="match status" value="1"/>
</dbReference>
<dbReference type="Proteomes" id="UP000198508">
    <property type="component" value="Unassembled WGS sequence"/>
</dbReference>
<dbReference type="SUPFAM" id="SSF47413">
    <property type="entry name" value="lambda repressor-like DNA-binding domains"/>
    <property type="match status" value="1"/>
</dbReference>
<dbReference type="Gene3D" id="1.10.260.40">
    <property type="entry name" value="lambda repressor-like DNA-binding domains"/>
    <property type="match status" value="1"/>
</dbReference>
<name>A0A1I0JZ72_9FIRM</name>
<proteinExistence type="predicted"/>
<sequence length="70" mass="8140">MDVRVTYRVYEIRRIKNMTLRDLSIKSGISRTEINNIENNLKDPTIRTMCLLSLALDVSLQDLFSIEVIP</sequence>
<feature type="domain" description="HTH cro/C1-type" evidence="1">
    <location>
        <begin position="9"/>
        <end position="63"/>
    </location>
</feature>
<evidence type="ECO:0000313" key="3">
    <source>
        <dbReference type="Proteomes" id="UP000198508"/>
    </source>
</evidence>
<accession>A0A1I0JZ72</accession>
<dbReference type="GO" id="GO:0003677">
    <property type="term" value="F:DNA binding"/>
    <property type="evidence" value="ECO:0007669"/>
    <property type="project" value="UniProtKB-KW"/>
</dbReference>
<reference evidence="3" key="1">
    <citation type="submission" date="2016-10" db="EMBL/GenBank/DDBJ databases">
        <authorList>
            <person name="Varghese N."/>
            <person name="Submissions S."/>
        </authorList>
    </citation>
    <scope>NUCLEOTIDE SEQUENCE [LARGE SCALE GENOMIC DNA]</scope>
    <source>
        <strain evidence="3">NLAE-zl-G277</strain>
    </source>
</reference>
<dbReference type="AlphaFoldDB" id="A0A1I0JZ72"/>
<dbReference type="RefSeq" id="WP_007716191.1">
    <property type="nucleotide sequence ID" value="NZ_FOIM01000038.1"/>
</dbReference>
<evidence type="ECO:0000313" key="2">
    <source>
        <dbReference type="EMBL" id="SEU15762.1"/>
    </source>
</evidence>
<dbReference type="SMART" id="SM00530">
    <property type="entry name" value="HTH_XRE"/>
    <property type="match status" value="1"/>
</dbReference>
<dbReference type="PROSITE" id="PS50943">
    <property type="entry name" value="HTH_CROC1"/>
    <property type="match status" value="1"/>
</dbReference>